<sequence length="212" mass="24614">MQTNKLCLTLIDKNAFNDPVRVIKEHASYIKLGDDPKFAAAIYSDSGRENEDDHEVSIDTQPESVDTLAFQEFQEAFTVEDAATPRRNICVIAPDEYGVYRDEEGNTHAMESIYFQMPKVHLDPPYPTKPVTSRKYQVEEMIAEVYTAQERMFDDFCRSLDATYYPLNNSIRWLRKCMEELELKVDYTHSIIQRHEEHKTRGEEAIKSFVGT</sequence>
<dbReference type="EMBL" id="QGKW02002228">
    <property type="protein sequence ID" value="KAF2535579.1"/>
    <property type="molecule type" value="Genomic_DNA"/>
</dbReference>
<protein>
    <submittedName>
        <fullName evidence="2">Uncharacterized protein</fullName>
    </submittedName>
</protein>
<accession>A0A8S9J015</accession>
<comment type="caution">
    <text evidence="2">The sequence shown here is derived from an EMBL/GenBank/DDBJ whole genome shotgun (WGS) entry which is preliminary data.</text>
</comment>
<proteinExistence type="predicted"/>
<reference evidence="2" key="1">
    <citation type="submission" date="2019-12" db="EMBL/GenBank/DDBJ databases">
        <title>Genome sequencing and annotation of Brassica cretica.</title>
        <authorList>
            <person name="Studholme D.J."/>
            <person name="Sarris P.F."/>
        </authorList>
    </citation>
    <scope>NUCLEOTIDE SEQUENCE</scope>
    <source>
        <strain evidence="1">PFS-001/15</strain>
        <strain evidence="2">PFS-102/07</strain>
        <tissue evidence="2">Leaf</tissue>
    </source>
</reference>
<evidence type="ECO:0000313" key="1">
    <source>
        <dbReference type="EMBL" id="KAF2535579.1"/>
    </source>
</evidence>
<gene>
    <name evidence="1" type="ORF">F2Q68_00020799</name>
    <name evidence="2" type="ORF">F2Q70_00003230</name>
</gene>
<dbReference type="EMBL" id="QGKY02001015">
    <property type="protein sequence ID" value="KAF2575521.1"/>
    <property type="molecule type" value="Genomic_DNA"/>
</dbReference>
<evidence type="ECO:0000313" key="2">
    <source>
        <dbReference type="EMBL" id="KAF2575521.1"/>
    </source>
</evidence>
<name>A0A8S9J015_BRACR</name>
<dbReference type="Proteomes" id="UP000712281">
    <property type="component" value="Unassembled WGS sequence"/>
</dbReference>
<dbReference type="AlphaFoldDB" id="A0A8S9J015"/>
<organism evidence="2">
    <name type="scientific">Brassica cretica</name>
    <name type="common">Mustard</name>
    <dbReference type="NCBI Taxonomy" id="69181"/>
    <lineage>
        <taxon>Eukaryota</taxon>
        <taxon>Viridiplantae</taxon>
        <taxon>Streptophyta</taxon>
        <taxon>Embryophyta</taxon>
        <taxon>Tracheophyta</taxon>
        <taxon>Spermatophyta</taxon>
        <taxon>Magnoliopsida</taxon>
        <taxon>eudicotyledons</taxon>
        <taxon>Gunneridae</taxon>
        <taxon>Pentapetalae</taxon>
        <taxon>rosids</taxon>
        <taxon>malvids</taxon>
        <taxon>Brassicales</taxon>
        <taxon>Brassicaceae</taxon>
        <taxon>Brassiceae</taxon>
        <taxon>Brassica</taxon>
    </lineage>
</organism>